<evidence type="ECO:0000256" key="11">
    <source>
        <dbReference type="ARBA" id="ARBA00023136"/>
    </source>
</evidence>
<dbReference type="PANTHER" id="PTHR47947:SF26">
    <property type="entry name" value="CYTOCHROME P450"/>
    <property type="match status" value="1"/>
</dbReference>
<dbReference type="SUPFAM" id="SSF48264">
    <property type="entry name" value="Cytochrome P450"/>
    <property type="match status" value="1"/>
</dbReference>
<evidence type="ECO:0000256" key="8">
    <source>
        <dbReference type="ARBA" id="ARBA00023002"/>
    </source>
</evidence>
<comment type="cofactor">
    <cofactor evidence="1 12">
        <name>heme</name>
        <dbReference type="ChEBI" id="CHEBI:30413"/>
    </cofactor>
</comment>
<keyword evidence="15" id="KW-1185">Reference proteome</keyword>
<accession>A0A8J5ZFK4</accession>
<dbReference type="EMBL" id="JAHUZN010000004">
    <property type="protein sequence ID" value="KAG8497457.1"/>
    <property type="molecule type" value="Genomic_DNA"/>
</dbReference>
<keyword evidence="11" id="KW-0472">Membrane</keyword>
<evidence type="ECO:0000256" key="2">
    <source>
        <dbReference type="ARBA" id="ARBA00004370"/>
    </source>
</evidence>
<keyword evidence="8 13" id="KW-0560">Oxidoreductase</keyword>
<evidence type="ECO:0000256" key="9">
    <source>
        <dbReference type="ARBA" id="ARBA00023004"/>
    </source>
</evidence>
<dbReference type="Pfam" id="PF00067">
    <property type="entry name" value="p450"/>
    <property type="match status" value="1"/>
</dbReference>
<name>A0A8J5ZFK4_9ROSI</name>
<comment type="subcellular location">
    <subcellularLocation>
        <location evidence="2">Membrane</location>
    </subcellularLocation>
</comment>
<sequence>MYETLFYSLLLSPFLLLAITKLLKHAILTSHINLPPSPLALPILGHLHLLKQPLHRTLYNLSKCHGPIFSLRFGSHPVVVLSSPSAVEECFGKNDVVLANRPRLALGKYVGYNSTGLGLSPYGPHWRNLRRLVTLDLFSSSSLNASTGIWRDEVKLSLRKLYHVSACGNFVKVKMKSMFSELVFNIVMRLVAGKRYYGGGDEASGIEEAKEFRELIEELCELAVSSYPGDFLPVLQWIDYNGHIKRLKKAGRKADKFLQGLVDEHRSNKDAFKKKNTMLSHLLTLQESEPEYYTDETIKALILVMLNAGTDTTAVTLEWAMSNLLNHPDILQKARNELDTQVGQEHLIEEIDLSKLQYLKNIISETLRLYPATPLLVPHFSSNHCTLGGYDISPNTIVFVNAWAIQRDPNLWEDSTGFKPERFESDDKEGDDVPKLLPFGMGRRACPGMGLANRVLGLVLGSLIQCFEWKRVSEKRIDMNEGKGLTMPKVEPLEAMCKPRSIASKLRLNPNTHFTIISNLTATISNLTAIVTNLTATAVFNLTGGKHTTHPN</sequence>
<evidence type="ECO:0000256" key="10">
    <source>
        <dbReference type="ARBA" id="ARBA00023033"/>
    </source>
</evidence>
<dbReference type="GO" id="GO:0016020">
    <property type="term" value="C:membrane"/>
    <property type="evidence" value="ECO:0007669"/>
    <property type="project" value="UniProtKB-SubCell"/>
</dbReference>
<dbReference type="PANTHER" id="PTHR47947">
    <property type="entry name" value="CYTOCHROME P450 82C3-RELATED"/>
    <property type="match status" value="1"/>
</dbReference>
<dbReference type="OrthoDB" id="1055148at2759"/>
<protein>
    <recommendedName>
        <fullName evidence="16">Cytochrome P450</fullName>
    </recommendedName>
</protein>
<keyword evidence="7" id="KW-1133">Transmembrane helix</keyword>
<dbReference type="InterPro" id="IPR001128">
    <property type="entry name" value="Cyt_P450"/>
</dbReference>
<dbReference type="InterPro" id="IPR002401">
    <property type="entry name" value="Cyt_P450_E_grp-I"/>
</dbReference>
<dbReference type="InterPro" id="IPR036396">
    <property type="entry name" value="Cyt_P450_sf"/>
</dbReference>
<evidence type="ECO:0000256" key="13">
    <source>
        <dbReference type="RuleBase" id="RU000461"/>
    </source>
</evidence>
<dbReference type="Proteomes" id="UP000701853">
    <property type="component" value="Chromosome 4"/>
</dbReference>
<dbReference type="PRINTS" id="PR00463">
    <property type="entry name" value="EP450I"/>
</dbReference>
<dbReference type="InterPro" id="IPR017972">
    <property type="entry name" value="Cyt_P450_CS"/>
</dbReference>
<feature type="binding site" description="axial binding residue" evidence="12">
    <location>
        <position position="446"/>
    </location>
    <ligand>
        <name>heme</name>
        <dbReference type="ChEBI" id="CHEBI:30413"/>
    </ligand>
    <ligandPart>
        <name>Fe</name>
        <dbReference type="ChEBI" id="CHEBI:18248"/>
    </ligandPart>
</feature>
<dbReference type="GO" id="GO:0020037">
    <property type="term" value="F:heme binding"/>
    <property type="evidence" value="ECO:0007669"/>
    <property type="project" value="InterPro"/>
</dbReference>
<evidence type="ECO:0000313" key="14">
    <source>
        <dbReference type="EMBL" id="KAG8497457.1"/>
    </source>
</evidence>
<evidence type="ECO:0000256" key="6">
    <source>
        <dbReference type="ARBA" id="ARBA00022723"/>
    </source>
</evidence>
<evidence type="ECO:0000256" key="1">
    <source>
        <dbReference type="ARBA" id="ARBA00001971"/>
    </source>
</evidence>
<keyword evidence="4 12" id="KW-0349">Heme</keyword>
<proteinExistence type="inferred from homology"/>
<evidence type="ECO:0000256" key="4">
    <source>
        <dbReference type="ARBA" id="ARBA00022617"/>
    </source>
</evidence>
<evidence type="ECO:0000256" key="7">
    <source>
        <dbReference type="ARBA" id="ARBA00022989"/>
    </source>
</evidence>
<dbReference type="Gene3D" id="1.10.630.10">
    <property type="entry name" value="Cytochrome P450"/>
    <property type="match status" value="1"/>
</dbReference>
<dbReference type="PRINTS" id="PR00385">
    <property type="entry name" value="P450"/>
</dbReference>
<dbReference type="PROSITE" id="PS00086">
    <property type="entry name" value="CYTOCHROME_P450"/>
    <property type="match status" value="1"/>
</dbReference>
<dbReference type="InterPro" id="IPR050651">
    <property type="entry name" value="Plant_Cytochrome_P450_Monoox"/>
</dbReference>
<dbReference type="GO" id="GO:0016705">
    <property type="term" value="F:oxidoreductase activity, acting on paired donors, with incorporation or reduction of molecular oxygen"/>
    <property type="evidence" value="ECO:0007669"/>
    <property type="project" value="InterPro"/>
</dbReference>
<dbReference type="AlphaFoldDB" id="A0A8J5ZFK4"/>
<keyword evidence="10 13" id="KW-0503">Monooxygenase</keyword>
<evidence type="ECO:0000256" key="12">
    <source>
        <dbReference type="PIRSR" id="PIRSR602401-1"/>
    </source>
</evidence>
<organism evidence="14 15">
    <name type="scientific">Gossypium anomalum</name>
    <dbReference type="NCBI Taxonomy" id="47600"/>
    <lineage>
        <taxon>Eukaryota</taxon>
        <taxon>Viridiplantae</taxon>
        <taxon>Streptophyta</taxon>
        <taxon>Embryophyta</taxon>
        <taxon>Tracheophyta</taxon>
        <taxon>Spermatophyta</taxon>
        <taxon>Magnoliopsida</taxon>
        <taxon>eudicotyledons</taxon>
        <taxon>Gunneridae</taxon>
        <taxon>Pentapetalae</taxon>
        <taxon>rosids</taxon>
        <taxon>malvids</taxon>
        <taxon>Malvales</taxon>
        <taxon>Malvaceae</taxon>
        <taxon>Malvoideae</taxon>
        <taxon>Gossypium</taxon>
    </lineage>
</organism>
<keyword evidence="5" id="KW-0812">Transmembrane</keyword>
<dbReference type="GO" id="GO:0005506">
    <property type="term" value="F:iron ion binding"/>
    <property type="evidence" value="ECO:0007669"/>
    <property type="project" value="InterPro"/>
</dbReference>
<dbReference type="CDD" id="cd20653">
    <property type="entry name" value="CYP81"/>
    <property type="match status" value="1"/>
</dbReference>
<dbReference type="GO" id="GO:0004497">
    <property type="term" value="F:monooxygenase activity"/>
    <property type="evidence" value="ECO:0007669"/>
    <property type="project" value="UniProtKB-KW"/>
</dbReference>
<evidence type="ECO:0000256" key="3">
    <source>
        <dbReference type="ARBA" id="ARBA00010617"/>
    </source>
</evidence>
<keyword evidence="6 12" id="KW-0479">Metal-binding</keyword>
<evidence type="ECO:0000256" key="5">
    <source>
        <dbReference type="ARBA" id="ARBA00022692"/>
    </source>
</evidence>
<dbReference type="FunFam" id="1.10.630.10:FF:000023">
    <property type="entry name" value="Cytochrome P450 family protein"/>
    <property type="match status" value="1"/>
</dbReference>
<keyword evidence="9 12" id="KW-0408">Iron</keyword>
<comment type="caution">
    <text evidence="14">The sequence shown here is derived from an EMBL/GenBank/DDBJ whole genome shotgun (WGS) entry which is preliminary data.</text>
</comment>
<evidence type="ECO:0008006" key="16">
    <source>
        <dbReference type="Google" id="ProtNLM"/>
    </source>
</evidence>
<comment type="similarity">
    <text evidence="3 13">Belongs to the cytochrome P450 family.</text>
</comment>
<reference evidence="14 15" key="1">
    <citation type="journal article" date="2021" name="bioRxiv">
        <title>The Gossypium anomalum genome as a resource for cotton improvement and evolutionary analysis of hybrid incompatibility.</title>
        <authorList>
            <person name="Grover C.E."/>
            <person name="Yuan D."/>
            <person name="Arick M.A."/>
            <person name="Miller E.R."/>
            <person name="Hu G."/>
            <person name="Peterson D.G."/>
            <person name="Wendel J.F."/>
            <person name="Udall J.A."/>
        </authorList>
    </citation>
    <scope>NUCLEOTIDE SEQUENCE [LARGE SCALE GENOMIC DNA]</scope>
    <source>
        <strain evidence="14">JFW-Udall</strain>
        <tissue evidence="14">Leaf</tissue>
    </source>
</reference>
<evidence type="ECO:0000313" key="15">
    <source>
        <dbReference type="Proteomes" id="UP000701853"/>
    </source>
</evidence>
<gene>
    <name evidence="14" type="ORF">CXB51_008692</name>
</gene>